<organism evidence="11 12">
    <name type="scientific">Rubritalea profundi</name>
    <dbReference type="NCBI Taxonomy" id="1658618"/>
    <lineage>
        <taxon>Bacteria</taxon>
        <taxon>Pseudomonadati</taxon>
        <taxon>Verrucomicrobiota</taxon>
        <taxon>Verrucomicrobiia</taxon>
        <taxon>Verrucomicrobiales</taxon>
        <taxon>Rubritaleaceae</taxon>
        <taxon>Rubritalea</taxon>
    </lineage>
</organism>
<dbReference type="InterPro" id="IPR058578">
    <property type="entry name" value="IspG_TIM"/>
</dbReference>
<keyword evidence="1 8" id="KW-0004">4Fe-4S</keyword>
<comment type="similarity">
    <text evidence="8">Belongs to the IspG family.</text>
</comment>
<accession>A0A2S7U5V5</accession>
<dbReference type="InterPro" id="IPR011005">
    <property type="entry name" value="Dihydropteroate_synth-like_sf"/>
</dbReference>
<evidence type="ECO:0000256" key="8">
    <source>
        <dbReference type="HAMAP-Rule" id="MF_00159"/>
    </source>
</evidence>
<keyword evidence="3 8" id="KW-0560">Oxidoreductase</keyword>
<evidence type="ECO:0000256" key="3">
    <source>
        <dbReference type="ARBA" id="ARBA00023002"/>
    </source>
</evidence>
<evidence type="ECO:0000259" key="9">
    <source>
        <dbReference type="Pfam" id="PF04551"/>
    </source>
</evidence>
<dbReference type="EC" id="1.17.7.3" evidence="8"/>
<feature type="domain" description="IspG TIM-barrel" evidence="9">
    <location>
        <begin position="24"/>
        <end position="293"/>
    </location>
</feature>
<dbReference type="GO" id="GO:0005506">
    <property type="term" value="F:iron ion binding"/>
    <property type="evidence" value="ECO:0007669"/>
    <property type="project" value="InterPro"/>
</dbReference>
<dbReference type="FunFam" id="3.30.413.10:FF:000006">
    <property type="entry name" value="4-hydroxy-3-methylbut-2-en-1-yl diphosphate synthase (flavodoxin)"/>
    <property type="match status" value="1"/>
</dbReference>
<dbReference type="GO" id="GO:0016114">
    <property type="term" value="P:terpenoid biosynthetic process"/>
    <property type="evidence" value="ECO:0007669"/>
    <property type="project" value="InterPro"/>
</dbReference>
<dbReference type="HAMAP" id="MF_00159">
    <property type="entry name" value="IspG"/>
    <property type="match status" value="1"/>
</dbReference>
<dbReference type="GO" id="GO:0046429">
    <property type="term" value="F:4-hydroxy-3-methylbut-2-en-1-yl diphosphate synthase activity (ferredoxin)"/>
    <property type="evidence" value="ECO:0007669"/>
    <property type="project" value="UniProtKB-UniRule"/>
</dbReference>
<keyword evidence="12" id="KW-1185">Reference proteome</keyword>
<dbReference type="GO" id="GO:0141197">
    <property type="term" value="F:4-hydroxy-3-methylbut-2-enyl-diphosphate synthase activity (flavodoxin)"/>
    <property type="evidence" value="ECO:0007669"/>
    <property type="project" value="UniProtKB-EC"/>
</dbReference>
<comment type="catalytic activity">
    <reaction evidence="7">
        <text>(2E)-4-hydroxy-3-methylbut-2-enyl diphosphate + 2 oxidized [2Fe-2S]-[ferredoxin] + H2O = 2-C-methyl-D-erythritol 2,4-cyclic diphosphate + 2 reduced [2Fe-2S]-[ferredoxin] + H(+)</text>
        <dbReference type="Rhea" id="RHEA:26119"/>
        <dbReference type="Rhea" id="RHEA-COMP:10000"/>
        <dbReference type="Rhea" id="RHEA-COMP:10001"/>
        <dbReference type="ChEBI" id="CHEBI:15377"/>
        <dbReference type="ChEBI" id="CHEBI:15378"/>
        <dbReference type="ChEBI" id="CHEBI:33737"/>
        <dbReference type="ChEBI" id="CHEBI:33738"/>
        <dbReference type="ChEBI" id="CHEBI:58483"/>
        <dbReference type="ChEBI" id="CHEBI:128753"/>
        <dbReference type="EC" id="1.17.7.1"/>
    </reaction>
</comment>
<evidence type="ECO:0000313" key="11">
    <source>
        <dbReference type="EMBL" id="PQJ29887.1"/>
    </source>
</evidence>
<reference evidence="11 12" key="1">
    <citation type="submission" date="2016-12" db="EMBL/GenBank/DDBJ databases">
        <title>Study of bacterial adaptation to deep sea.</title>
        <authorList>
            <person name="Song J."/>
            <person name="Yoshizawa S."/>
            <person name="Kogure K."/>
        </authorList>
    </citation>
    <scope>NUCLEOTIDE SEQUENCE [LARGE SCALE GENOMIC DNA]</scope>
    <source>
        <strain evidence="11 12">SAORIC-165</strain>
    </source>
</reference>
<dbReference type="NCBIfam" id="TIGR00612">
    <property type="entry name" value="ispG_gcpE"/>
    <property type="match status" value="1"/>
</dbReference>
<keyword evidence="4 8" id="KW-0408">Iron</keyword>
<name>A0A2S7U5V5_9BACT</name>
<evidence type="ECO:0000256" key="6">
    <source>
        <dbReference type="ARBA" id="ARBA00023229"/>
    </source>
</evidence>
<comment type="function">
    <text evidence="8">Converts 2C-methyl-D-erythritol 2,4-cyclodiphosphate (ME-2,4cPP) into 1-hydroxy-2-methyl-2-(E)-butenyl 4-diphosphate.</text>
</comment>
<evidence type="ECO:0000259" key="10">
    <source>
        <dbReference type="Pfam" id="PF26540"/>
    </source>
</evidence>
<dbReference type="Gene3D" id="3.20.20.20">
    <property type="entry name" value="Dihydropteroate synthase-like"/>
    <property type="match status" value="2"/>
</dbReference>
<dbReference type="GO" id="GO:0051539">
    <property type="term" value="F:4 iron, 4 sulfur cluster binding"/>
    <property type="evidence" value="ECO:0007669"/>
    <property type="project" value="UniProtKB-UniRule"/>
</dbReference>
<evidence type="ECO:0000256" key="1">
    <source>
        <dbReference type="ARBA" id="ARBA00022485"/>
    </source>
</evidence>
<comment type="catalytic activity">
    <reaction evidence="8">
        <text>(2E)-4-hydroxy-3-methylbut-2-enyl diphosphate + oxidized [flavodoxin] + H2O + 2 H(+) = 2-C-methyl-D-erythritol 2,4-cyclic diphosphate + reduced [flavodoxin]</text>
        <dbReference type="Rhea" id="RHEA:43604"/>
        <dbReference type="Rhea" id="RHEA-COMP:10622"/>
        <dbReference type="Rhea" id="RHEA-COMP:10623"/>
        <dbReference type="ChEBI" id="CHEBI:15377"/>
        <dbReference type="ChEBI" id="CHEBI:15378"/>
        <dbReference type="ChEBI" id="CHEBI:57618"/>
        <dbReference type="ChEBI" id="CHEBI:58210"/>
        <dbReference type="ChEBI" id="CHEBI:58483"/>
        <dbReference type="ChEBI" id="CHEBI:128753"/>
        <dbReference type="EC" id="1.17.7.3"/>
    </reaction>
</comment>
<dbReference type="EMBL" id="MQWA01000001">
    <property type="protein sequence ID" value="PQJ29887.1"/>
    <property type="molecule type" value="Genomic_DNA"/>
</dbReference>
<dbReference type="SUPFAM" id="SSF56014">
    <property type="entry name" value="Nitrite and sulphite reductase 4Fe-4S domain-like"/>
    <property type="match status" value="1"/>
</dbReference>
<dbReference type="InterPro" id="IPR004588">
    <property type="entry name" value="IspG_bac-typ"/>
</dbReference>
<dbReference type="PANTHER" id="PTHR30454">
    <property type="entry name" value="4-HYDROXY-3-METHYLBUT-2-EN-1-YL DIPHOSPHATE SYNTHASE"/>
    <property type="match status" value="1"/>
</dbReference>
<proteinExistence type="inferred from homology"/>
<keyword evidence="5 8" id="KW-0411">Iron-sulfur</keyword>
<feature type="binding site" evidence="8">
    <location>
        <position position="542"/>
    </location>
    <ligand>
        <name>[4Fe-4S] cluster</name>
        <dbReference type="ChEBI" id="CHEBI:49883"/>
    </ligand>
</feature>
<evidence type="ECO:0000256" key="4">
    <source>
        <dbReference type="ARBA" id="ARBA00023004"/>
    </source>
</evidence>
<dbReference type="FunFam" id="3.20.20.20:FF:000005">
    <property type="entry name" value="4-hydroxy-3-methylbut-2-en-1-yl diphosphate synthase (flavodoxin)"/>
    <property type="match status" value="1"/>
</dbReference>
<dbReference type="InterPro" id="IPR017178">
    <property type="entry name" value="IspG_atypical"/>
</dbReference>
<keyword evidence="2 8" id="KW-0479">Metal-binding</keyword>
<dbReference type="AlphaFoldDB" id="A0A2S7U5V5"/>
<dbReference type="Pfam" id="PF26540">
    <property type="entry name" value="GcpE_C"/>
    <property type="match status" value="1"/>
</dbReference>
<evidence type="ECO:0000256" key="5">
    <source>
        <dbReference type="ARBA" id="ARBA00023014"/>
    </source>
</evidence>
<dbReference type="RefSeq" id="WP_105044401.1">
    <property type="nucleotide sequence ID" value="NZ_MQWA01000001.1"/>
</dbReference>
<dbReference type="InterPro" id="IPR045854">
    <property type="entry name" value="NO2/SO3_Rdtase_4Fe4S_sf"/>
</dbReference>
<evidence type="ECO:0000256" key="2">
    <source>
        <dbReference type="ARBA" id="ARBA00022723"/>
    </source>
</evidence>
<feature type="binding site" evidence="8">
    <location>
        <position position="504"/>
    </location>
    <ligand>
        <name>[4Fe-4S] cluster</name>
        <dbReference type="ChEBI" id="CHEBI:49883"/>
    </ligand>
</feature>
<dbReference type="OrthoDB" id="9803214at2"/>
<dbReference type="PANTHER" id="PTHR30454:SF0">
    <property type="entry name" value="4-HYDROXY-3-METHYLBUT-2-EN-1-YL DIPHOSPHATE SYNTHASE (FERREDOXIN), CHLOROPLASTIC"/>
    <property type="match status" value="1"/>
</dbReference>
<gene>
    <name evidence="8" type="primary">ispG</name>
    <name evidence="11" type="ORF">BSZ32_16290</name>
</gene>
<evidence type="ECO:0000256" key="7">
    <source>
        <dbReference type="ARBA" id="ARBA00051119"/>
    </source>
</evidence>
<dbReference type="GO" id="GO:0019288">
    <property type="term" value="P:isopentenyl diphosphate biosynthetic process, methylerythritol 4-phosphate pathway"/>
    <property type="evidence" value="ECO:0007669"/>
    <property type="project" value="UniProtKB-UniRule"/>
</dbReference>
<comment type="pathway">
    <text evidence="8">Isoprenoid biosynthesis; isopentenyl diphosphate biosynthesis via DXP pathway; isopentenyl diphosphate from 1-deoxy-D-xylulose 5-phosphate: step 5/6.</text>
</comment>
<dbReference type="Proteomes" id="UP000239907">
    <property type="component" value="Unassembled WGS sequence"/>
</dbReference>
<dbReference type="Gene3D" id="3.30.413.10">
    <property type="entry name" value="Sulfite Reductase Hemoprotein, domain 1"/>
    <property type="match status" value="1"/>
</dbReference>
<comment type="cofactor">
    <cofactor evidence="8">
        <name>[4Fe-4S] cluster</name>
        <dbReference type="ChEBI" id="CHEBI:49883"/>
    </cofactor>
    <text evidence="8">Binds 1 [4Fe-4S] cluster.</text>
</comment>
<keyword evidence="6 8" id="KW-0414">Isoprene biosynthesis</keyword>
<dbReference type="Pfam" id="PF04551">
    <property type="entry name" value="GcpE"/>
    <property type="match status" value="1"/>
</dbReference>
<evidence type="ECO:0000313" key="12">
    <source>
        <dbReference type="Proteomes" id="UP000239907"/>
    </source>
</evidence>
<dbReference type="UniPathway" id="UPA00056">
    <property type="reaction ID" value="UER00096"/>
</dbReference>
<feature type="domain" description="IspG C-terminal" evidence="10">
    <location>
        <begin position="498"/>
        <end position="585"/>
    </location>
</feature>
<feature type="binding site" evidence="8">
    <location>
        <position position="501"/>
    </location>
    <ligand>
        <name>[4Fe-4S] cluster</name>
        <dbReference type="ChEBI" id="CHEBI:49883"/>
    </ligand>
</feature>
<sequence>MTETTHSALQYCPDLFAYQRRFSREITVGNLTFGRNNPVRIQSMITSDTRDTVSCVKEILELVEAGCELVRITAQTSKYAENLENIVREVRAAGCNVPFVADIHFKPDAALEAAKWVEKIRINPGNYVDKKKFEIREYSDDQYEDELVRIREKFTPLVKLCKEKNRAMRIGTNHGSLSDRIMNRYGDTPLGMVESALEFARIARDNDYHNFLFSMKASNPKVMIEAYRLLVARLYAEGSDWNYPIHLGVTEAGDGEDGRIKSAIGIGSLLADGVGDTIRVSLTEDAVREIPVAMALVDNVADSHLPHDPQNQQQGTLSYDPFSYNRRSSKEVTINGHKLGAANTVRVFTSQEKYDALSHKLDKLGDFQPEIVIEKSGVVEVDPEDNASIAQINAQSVPQLVTIRDGHPMAVIHAYRLLACKLDAHHPILLKDTFHPSTDENKAFQDILLTAARNLGSLLCDGIGDAIIIQGEQAPGQSLRLSYNILQAAGTRIFKTDYVACPSCGRTLFNLQETTQKIREATGHLKGVRIAVMGCIVNGPGEMADADFGYVGGAPNKINLYVNKTPVKFNIPEAEAVDQLIDLIKEHDKWIDAPTLVAEV</sequence>
<comment type="caution">
    <text evidence="11">The sequence shown here is derived from an EMBL/GenBank/DDBJ whole genome shotgun (WGS) entry which is preliminary data.</text>
</comment>
<protein>
    <recommendedName>
        <fullName evidence="8">4-hydroxy-3-methylbut-2-en-1-yl diphosphate synthase (flavodoxin)</fullName>
        <ecNumber evidence="8">1.17.7.3</ecNumber>
    </recommendedName>
    <alternativeName>
        <fullName evidence="8">1-hydroxy-2-methyl-2-(E)-butenyl 4-diphosphate synthase</fullName>
    </alternativeName>
</protein>
<feature type="binding site" evidence="8">
    <location>
        <position position="535"/>
    </location>
    <ligand>
        <name>[4Fe-4S] cluster</name>
        <dbReference type="ChEBI" id="CHEBI:49883"/>
    </ligand>
</feature>
<dbReference type="InterPro" id="IPR058579">
    <property type="entry name" value="IspG_C"/>
</dbReference>
<dbReference type="PIRSF" id="PIRSF037336">
    <property type="entry name" value="IspG_like"/>
    <property type="match status" value="1"/>
</dbReference>